<evidence type="ECO:0000313" key="1">
    <source>
        <dbReference type="EMBL" id="SPD15829.1"/>
    </source>
</evidence>
<reference evidence="1" key="1">
    <citation type="submission" date="2018-02" db="EMBL/GenBank/DDBJ databases">
        <authorList>
            <person name="Cohen D.B."/>
            <person name="Kent A.D."/>
        </authorList>
    </citation>
    <scope>NUCLEOTIDE SEQUENCE</scope>
</reference>
<proteinExistence type="predicted"/>
<organism evidence="1">
    <name type="scientific">Fagus sylvatica</name>
    <name type="common">Beechnut</name>
    <dbReference type="NCBI Taxonomy" id="28930"/>
    <lineage>
        <taxon>Eukaryota</taxon>
        <taxon>Viridiplantae</taxon>
        <taxon>Streptophyta</taxon>
        <taxon>Embryophyta</taxon>
        <taxon>Tracheophyta</taxon>
        <taxon>Spermatophyta</taxon>
        <taxon>Magnoliopsida</taxon>
        <taxon>eudicotyledons</taxon>
        <taxon>Gunneridae</taxon>
        <taxon>Pentapetalae</taxon>
        <taxon>rosids</taxon>
        <taxon>fabids</taxon>
        <taxon>Fagales</taxon>
        <taxon>Fagaceae</taxon>
        <taxon>Fagus</taxon>
    </lineage>
</organism>
<name>A0A2N9HVV4_FAGSY</name>
<protein>
    <submittedName>
        <fullName evidence="1">Uncharacterized protein</fullName>
    </submittedName>
</protein>
<gene>
    <name evidence="1" type="ORF">FSB_LOCUS43711</name>
</gene>
<sequence length="180" mass="20639">MIGTSEDHWQWMEKEKLEFVSTMGVSEREREIEKKDEPHEEKEIVGVALEDHGSSAGHGTGRGSGLGAGRILMRWRMDLEADRRRKRHRRVRARVMLSGDDIFTEDLSLPEKSIDGWIKANGAAKRRQRRAECAALTKHVIFSDCEISRVGSTSSDDQSGRRHKMIGGLWWQQWRKRGTA</sequence>
<accession>A0A2N9HVV4</accession>
<dbReference type="EMBL" id="OIVN01004168">
    <property type="protein sequence ID" value="SPD15829.1"/>
    <property type="molecule type" value="Genomic_DNA"/>
</dbReference>
<dbReference type="AlphaFoldDB" id="A0A2N9HVV4"/>